<accession>A0A2V0P675</accession>
<keyword evidence="5" id="KW-1133">Transmembrane helix</keyword>
<comment type="subcellular location">
    <subcellularLocation>
        <location evidence="1">Mitochondrion inner membrane</location>
    </subcellularLocation>
</comment>
<keyword evidence="8" id="KW-0175">Coiled coil</keyword>
<evidence type="ECO:0000313" key="12">
    <source>
        <dbReference type="Proteomes" id="UP000247498"/>
    </source>
</evidence>
<evidence type="ECO:0000256" key="2">
    <source>
        <dbReference type="ARBA" id="ARBA00010877"/>
    </source>
</evidence>
<dbReference type="InterPro" id="IPR019133">
    <property type="entry name" value="MIC60"/>
</dbReference>
<feature type="compositionally biased region" description="Gly residues" evidence="9">
    <location>
        <begin position="33"/>
        <end position="51"/>
    </location>
</feature>
<feature type="coiled-coil region" evidence="8">
    <location>
        <begin position="357"/>
        <end position="441"/>
    </location>
</feature>
<feature type="compositionally biased region" description="Low complexity" evidence="9">
    <location>
        <begin position="101"/>
        <end position="148"/>
    </location>
</feature>
<dbReference type="EMBL" id="BDRX01000063">
    <property type="protein sequence ID" value="GBF95374.1"/>
    <property type="molecule type" value="Genomic_DNA"/>
</dbReference>
<evidence type="ECO:0000256" key="10">
    <source>
        <dbReference type="SAM" id="SignalP"/>
    </source>
</evidence>
<dbReference type="PANTHER" id="PTHR15415">
    <property type="entry name" value="MITOFILIN"/>
    <property type="match status" value="1"/>
</dbReference>
<dbReference type="PANTHER" id="PTHR15415:SF7">
    <property type="entry name" value="MICOS COMPLEX SUBUNIT MIC60"/>
    <property type="match status" value="1"/>
</dbReference>
<keyword evidence="6" id="KW-0496">Mitochondrion</keyword>
<reference evidence="11 12" key="1">
    <citation type="journal article" date="2018" name="Sci. Rep.">
        <title>Raphidocelis subcapitata (=Pseudokirchneriella subcapitata) provides an insight into genome evolution and environmental adaptations in the Sphaeropleales.</title>
        <authorList>
            <person name="Suzuki S."/>
            <person name="Yamaguchi H."/>
            <person name="Nakajima N."/>
            <person name="Kawachi M."/>
        </authorList>
    </citation>
    <scope>NUCLEOTIDE SEQUENCE [LARGE SCALE GENOMIC DNA]</scope>
    <source>
        <strain evidence="11 12">NIES-35</strain>
    </source>
</reference>
<evidence type="ECO:0000256" key="5">
    <source>
        <dbReference type="ARBA" id="ARBA00022989"/>
    </source>
</evidence>
<feature type="region of interest" description="Disordered" evidence="9">
    <location>
        <begin position="96"/>
        <end position="184"/>
    </location>
</feature>
<evidence type="ECO:0000313" key="11">
    <source>
        <dbReference type="EMBL" id="GBF95374.1"/>
    </source>
</evidence>
<evidence type="ECO:0000256" key="9">
    <source>
        <dbReference type="SAM" id="MobiDB-lite"/>
    </source>
</evidence>
<feature type="chain" id="PRO_5015841385" evidence="10">
    <location>
        <begin position="21"/>
        <end position="658"/>
    </location>
</feature>
<sequence length="658" mass="64144">MRRLARARGLVFLRLRGAAASQQRWLASPGSGAIDGGSGSGGGAGGSAGGGGGPSRLLAVALLALPAGAYLSLQQGGRQTSSAPDGSLLVRHDDADEFKTPPAAGDEPEAAAGPAAASAGEHADGSAPAGAADGTAARAGDDYGAAADEFPGTSPGDSPRSSEPPLTVTFLGWPDGDDGDGAAPRVHVDTAPIEDLLRAVYGDGPVDLGGGGGGELGGGDADAAAASASGVAGEERAEERGGAFAAAAAAAASAVAAAGAAAGAAAAGAAAAAAAAPASGDQYSGAADEFPEALAGGGSEHRSSPVQPPQQRQQQPPPQPPAASRAPADLSPSGLVAAAAAVGYGPREDWAAAAAQLRQATADAAAIQRAVEALEERNARLVAELEGERAARAAAELEARQRADALAEEFRALQAVQHRAAERLQAEAVRAAEERVAADAARHLVEERTARVGALDALRQQVNALAGALSARGEEAEAAAAARRRALGALHMARALEEGRPLPREVLRGDGAREDAVVAAVADALPPAAASAGLPSRAQLADRFEAVAREAARQALLPPGGGGGVLAHAAAWAAVALKIPSDAGGSGAAAIEKARAHLRAGRLAAAAEELSAAAAGAGGGGAAAAAGRWAAEARARAVADQSVRLLRAHAASQATAFA</sequence>
<dbReference type="Pfam" id="PF09731">
    <property type="entry name" value="Mitofilin"/>
    <property type="match status" value="1"/>
</dbReference>
<feature type="region of interest" description="Disordered" evidence="9">
    <location>
        <begin position="281"/>
        <end position="329"/>
    </location>
</feature>
<comment type="caution">
    <text evidence="11">The sequence shown here is derived from an EMBL/GenBank/DDBJ whole genome shotgun (WGS) entry which is preliminary data.</text>
</comment>
<evidence type="ECO:0000256" key="6">
    <source>
        <dbReference type="ARBA" id="ARBA00023128"/>
    </source>
</evidence>
<gene>
    <name evidence="11" type="ORF">Rsub_07802</name>
</gene>
<keyword evidence="10" id="KW-0732">Signal</keyword>
<evidence type="ECO:0000256" key="3">
    <source>
        <dbReference type="ARBA" id="ARBA00022692"/>
    </source>
</evidence>
<comment type="similarity">
    <text evidence="2">Belongs to the MICOS complex subunit Mic60 family.</text>
</comment>
<evidence type="ECO:0000256" key="1">
    <source>
        <dbReference type="ARBA" id="ARBA00004273"/>
    </source>
</evidence>
<evidence type="ECO:0000256" key="8">
    <source>
        <dbReference type="SAM" id="Coils"/>
    </source>
</evidence>
<evidence type="ECO:0000256" key="4">
    <source>
        <dbReference type="ARBA" id="ARBA00022792"/>
    </source>
</evidence>
<proteinExistence type="inferred from homology"/>
<organism evidence="11 12">
    <name type="scientific">Raphidocelis subcapitata</name>
    <dbReference type="NCBI Taxonomy" id="307507"/>
    <lineage>
        <taxon>Eukaryota</taxon>
        <taxon>Viridiplantae</taxon>
        <taxon>Chlorophyta</taxon>
        <taxon>core chlorophytes</taxon>
        <taxon>Chlorophyceae</taxon>
        <taxon>CS clade</taxon>
        <taxon>Sphaeropleales</taxon>
        <taxon>Selenastraceae</taxon>
        <taxon>Raphidocelis</taxon>
    </lineage>
</organism>
<keyword evidence="7" id="KW-0472">Membrane</keyword>
<dbReference type="InParanoid" id="A0A2V0P675"/>
<protein>
    <submittedName>
        <fullName evidence="11">Uncharacterized protein</fullName>
    </submittedName>
</protein>
<dbReference type="GO" id="GO:0042407">
    <property type="term" value="P:cristae formation"/>
    <property type="evidence" value="ECO:0007669"/>
    <property type="project" value="TreeGrafter"/>
</dbReference>
<keyword evidence="3" id="KW-0812">Transmembrane</keyword>
<evidence type="ECO:0000256" key="7">
    <source>
        <dbReference type="ARBA" id="ARBA00023136"/>
    </source>
</evidence>
<dbReference type="GO" id="GO:0061617">
    <property type="term" value="C:MICOS complex"/>
    <property type="evidence" value="ECO:0007669"/>
    <property type="project" value="TreeGrafter"/>
</dbReference>
<dbReference type="Proteomes" id="UP000247498">
    <property type="component" value="Unassembled WGS sequence"/>
</dbReference>
<dbReference type="AlphaFoldDB" id="A0A2V0P675"/>
<keyword evidence="4" id="KW-0999">Mitochondrion inner membrane</keyword>
<keyword evidence="12" id="KW-1185">Reference proteome</keyword>
<feature type="signal peptide" evidence="10">
    <location>
        <begin position="1"/>
        <end position="20"/>
    </location>
</feature>
<name>A0A2V0P675_9CHLO</name>
<feature type="region of interest" description="Disordered" evidence="9">
    <location>
        <begin position="27"/>
        <end position="51"/>
    </location>
</feature>